<dbReference type="GO" id="GO:1900753">
    <property type="term" value="P:doxorubicin transport"/>
    <property type="evidence" value="ECO:0007669"/>
    <property type="project" value="InterPro"/>
</dbReference>
<dbReference type="PROSITE" id="PS00211">
    <property type="entry name" value="ABC_TRANSPORTER_1"/>
    <property type="match status" value="1"/>
</dbReference>
<keyword evidence="7" id="KW-0472">Membrane</keyword>
<dbReference type="InterPro" id="IPR025302">
    <property type="entry name" value="DrrA1/2-like_C"/>
</dbReference>
<keyword evidence="6" id="KW-1278">Translocase</keyword>
<dbReference type="GO" id="GO:0005524">
    <property type="term" value="F:ATP binding"/>
    <property type="evidence" value="ECO:0007669"/>
    <property type="project" value="UniProtKB-KW"/>
</dbReference>
<evidence type="ECO:0000256" key="7">
    <source>
        <dbReference type="ARBA" id="ARBA00023136"/>
    </source>
</evidence>
<accession>A0A3B0VY04</accession>
<dbReference type="InterPro" id="IPR027417">
    <property type="entry name" value="P-loop_NTPase"/>
</dbReference>
<dbReference type="Gene3D" id="3.40.50.300">
    <property type="entry name" value="P-loop containing nucleotide triphosphate hydrolases"/>
    <property type="match status" value="1"/>
</dbReference>
<dbReference type="InterPro" id="IPR003439">
    <property type="entry name" value="ABC_transporter-like_ATP-bd"/>
</dbReference>
<dbReference type="InterPro" id="IPR003593">
    <property type="entry name" value="AAA+_ATPase"/>
</dbReference>
<dbReference type="SUPFAM" id="SSF52540">
    <property type="entry name" value="P-loop containing nucleoside triphosphate hydrolases"/>
    <property type="match status" value="1"/>
</dbReference>
<protein>
    <submittedName>
        <fullName evidence="10">Efflux ABC transporter, ATP-binding protein</fullName>
    </submittedName>
</protein>
<dbReference type="PANTHER" id="PTHR43582:SF2">
    <property type="entry name" value="LINEARMYCIN RESISTANCE ATP-BINDING PROTEIN LNRL"/>
    <property type="match status" value="1"/>
</dbReference>
<dbReference type="PANTHER" id="PTHR43582">
    <property type="entry name" value="LINEARMYCIN RESISTANCE ATP-BINDING PROTEIN LNRL"/>
    <property type="match status" value="1"/>
</dbReference>
<keyword evidence="4" id="KW-0547">Nucleotide-binding</keyword>
<dbReference type="PROSITE" id="PS50893">
    <property type="entry name" value="ABC_TRANSPORTER_2"/>
    <property type="match status" value="1"/>
</dbReference>
<feature type="domain" description="ABC transporter" evidence="9">
    <location>
        <begin position="4"/>
        <end position="234"/>
    </location>
</feature>
<reference evidence="10" key="1">
    <citation type="submission" date="2018-06" db="EMBL/GenBank/DDBJ databases">
        <authorList>
            <person name="Zhirakovskaya E."/>
        </authorList>
    </citation>
    <scope>NUCLEOTIDE SEQUENCE</scope>
</reference>
<dbReference type="FunFam" id="3.40.50.300:FF:000589">
    <property type="entry name" value="ABC transporter, ATP-binding subunit"/>
    <property type="match status" value="1"/>
</dbReference>
<evidence type="ECO:0000256" key="5">
    <source>
        <dbReference type="ARBA" id="ARBA00022840"/>
    </source>
</evidence>
<dbReference type="Pfam" id="PF13732">
    <property type="entry name" value="DrrA1-3_C"/>
    <property type="match status" value="1"/>
</dbReference>
<dbReference type="Pfam" id="PF00005">
    <property type="entry name" value="ABC_tran"/>
    <property type="match status" value="1"/>
</dbReference>
<name>A0A3B0VY04_9ZZZZ</name>
<dbReference type="GO" id="GO:0016887">
    <property type="term" value="F:ATP hydrolysis activity"/>
    <property type="evidence" value="ECO:0007669"/>
    <property type="project" value="InterPro"/>
</dbReference>
<evidence type="ECO:0000313" key="10">
    <source>
        <dbReference type="EMBL" id="VAW37146.1"/>
    </source>
</evidence>
<dbReference type="NCBIfam" id="TIGR01188">
    <property type="entry name" value="drrA"/>
    <property type="match status" value="1"/>
</dbReference>
<keyword evidence="3" id="KW-1003">Cell membrane</keyword>
<dbReference type="InterPro" id="IPR005894">
    <property type="entry name" value="DrrA"/>
</dbReference>
<evidence type="ECO:0000256" key="1">
    <source>
        <dbReference type="ARBA" id="ARBA00004413"/>
    </source>
</evidence>
<evidence type="ECO:0000259" key="9">
    <source>
        <dbReference type="PROSITE" id="PS50893"/>
    </source>
</evidence>
<proteinExistence type="inferred from homology"/>
<keyword evidence="5 10" id="KW-0067">ATP-binding</keyword>
<dbReference type="GO" id="GO:0043215">
    <property type="term" value="P:daunorubicin transport"/>
    <property type="evidence" value="ECO:0007669"/>
    <property type="project" value="InterPro"/>
</dbReference>
<dbReference type="InterPro" id="IPR017871">
    <property type="entry name" value="ABC_transporter-like_CS"/>
</dbReference>
<gene>
    <name evidence="10" type="ORF">MNBD_DELTA02-1241</name>
</gene>
<organism evidence="10">
    <name type="scientific">hydrothermal vent metagenome</name>
    <dbReference type="NCBI Taxonomy" id="652676"/>
    <lineage>
        <taxon>unclassified sequences</taxon>
        <taxon>metagenomes</taxon>
        <taxon>ecological metagenomes</taxon>
    </lineage>
</organism>
<evidence type="ECO:0000256" key="3">
    <source>
        <dbReference type="ARBA" id="ARBA00022475"/>
    </source>
</evidence>
<dbReference type="SMART" id="SM00382">
    <property type="entry name" value="AAA"/>
    <property type="match status" value="1"/>
</dbReference>
<evidence type="ECO:0000256" key="6">
    <source>
        <dbReference type="ARBA" id="ARBA00022967"/>
    </source>
</evidence>
<evidence type="ECO:0000256" key="4">
    <source>
        <dbReference type="ARBA" id="ARBA00022741"/>
    </source>
</evidence>
<dbReference type="EMBL" id="UOEZ01000050">
    <property type="protein sequence ID" value="VAW37146.1"/>
    <property type="molecule type" value="Genomic_DNA"/>
</dbReference>
<dbReference type="GO" id="GO:0005886">
    <property type="term" value="C:plasma membrane"/>
    <property type="evidence" value="ECO:0007669"/>
    <property type="project" value="UniProtKB-SubCell"/>
</dbReference>
<sequence>MSIIEVRDLVKSYNGAPAVNGVSFSVEEGETFGFLGPNGAGKTTTISILCTLLDSDSGSSLVNGFDSMTEPHGVRTSIGLVFQEMTLDNELTAYENLKFHCYLYKMKRALTSQRIEEMLEVVGLSDRKNDLVKKFSGGMKRRLEIARGLLHRPKVLFLDEPTLGLDPQTRRKVWEFIKELKEREGNTVFMTTHYMDEAEACDRIAIIDRGRIIACDTPENLKLSLRGDTVNLETEDDALAYEELKGGLGLEPTRIKGGGLCLIVEHGEKVIPRILEALTVGVRTVNLKRPTLDDVFLHMTGREIREEQSSGTNSGRQPRI</sequence>
<keyword evidence="2" id="KW-0813">Transport</keyword>
<dbReference type="AlphaFoldDB" id="A0A3B0VY04"/>
<evidence type="ECO:0000256" key="2">
    <source>
        <dbReference type="ARBA" id="ARBA00022448"/>
    </source>
</evidence>
<comment type="subcellular location">
    <subcellularLocation>
        <location evidence="1">Cell membrane</location>
        <topology evidence="1">Peripheral membrane protein</topology>
        <orientation evidence="1">Cytoplasmic side</orientation>
    </subcellularLocation>
</comment>
<comment type="similarity">
    <text evidence="8">Belongs to the ABC transporter superfamily. Drug exporter-1 (DrugE1) (TC 3.A.1.105) family.</text>
</comment>
<evidence type="ECO:0000256" key="8">
    <source>
        <dbReference type="ARBA" id="ARBA00049985"/>
    </source>
</evidence>